<protein>
    <submittedName>
        <fullName evidence="2">Uncharacterized protein</fullName>
    </submittedName>
</protein>
<evidence type="ECO:0000313" key="1">
    <source>
        <dbReference type="Proteomes" id="UP000887565"/>
    </source>
</evidence>
<sequence length="18" mass="2268">MKFQKMTNKSSRRRIKVE</sequence>
<proteinExistence type="predicted"/>
<evidence type="ECO:0000313" key="2">
    <source>
        <dbReference type="WBParaSite" id="nRc.2.0.1.t26567-RA"/>
    </source>
</evidence>
<keyword evidence="1" id="KW-1185">Reference proteome</keyword>
<name>A0A915JKG7_ROMCU</name>
<organism evidence="1 2">
    <name type="scientific">Romanomermis culicivorax</name>
    <name type="common">Nematode worm</name>
    <dbReference type="NCBI Taxonomy" id="13658"/>
    <lineage>
        <taxon>Eukaryota</taxon>
        <taxon>Metazoa</taxon>
        <taxon>Ecdysozoa</taxon>
        <taxon>Nematoda</taxon>
        <taxon>Enoplea</taxon>
        <taxon>Dorylaimia</taxon>
        <taxon>Mermithida</taxon>
        <taxon>Mermithoidea</taxon>
        <taxon>Mermithidae</taxon>
        <taxon>Romanomermis</taxon>
    </lineage>
</organism>
<accession>A0A915JKG7</accession>
<dbReference type="WBParaSite" id="nRc.2.0.1.t26567-RA">
    <property type="protein sequence ID" value="nRc.2.0.1.t26567-RA"/>
    <property type="gene ID" value="nRc.2.0.1.g26567"/>
</dbReference>
<reference evidence="2" key="1">
    <citation type="submission" date="2022-11" db="UniProtKB">
        <authorList>
            <consortium name="WormBaseParasite"/>
        </authorList>
    </citation>
    <scope>IDENTIFICATION</scope>
</reference>
<dbReference type="AlphaFoldDB" id="A0A915JKG7"/>
<dbReference type="Proteomes" id="UP000887565">
    <property type="component" value="Unplaced"/>
</dbReference>